<dbReference type="SUPFAM" id="SSF48452">
    <property type="entry name" value="TPR-like"/>
    <property type="match status" value="1"/>
</dbReference>
<keyword evidence="1" id="KW-0812">Transmembrane</keyword>
<accession>A0A0G1YPN2</accession>
<comment type="caution">
    <text evidence="2">The sequence shown here is derived from an EMBL/GenBank/DDBJ whole genome shotgun (WGS) entry which is preliminary data.</text>
</comment>
<dbReference type="AlphaFoldDB" id="A0A0G1YPN2"/>
<sequence>MIGGVLKPRLRKRVVTIFVIAVLFPCLFLGYLGLKSIKQEKQWQQHASHIAALRTLSTHSFLVQGVFFLDNNVGVVFPKTFRDADVDEMKDRSTLRLQESEYLSAGDLFEVQGKLDEALTEYQRGFSSRLSKPLQSAFLSRIARCQFKKTDYENARKTYQRIIDTDHNQFYGEGMPYVLVAHLQLLEIAEENGSSLVTGNQLLDFYKLLVVQFDKCERAQYGFFLNQVKSRLERQQR</sequence>
<dbReference type="InterPro" id="IPR011990">
    <property type="entry name" value="TPR-like_helical_dom_sf"/>
</dbReference>
<keyword evidence="1" id="KW-0472">Membrane</keyword>
<protein>
    <submittedName>
        <fullName evidence="2">Uncharacterized protein</fullName>
    </submittedName>
</protein>
<evidence type="ECO:0000313" key="3">
    <source>
        <dbReference type="Proteomes" id="UP000033982"/>
    </source>
</evidence>
<evidence type="ECO:0000313" key="2">
    <source>
        <dbReference type="EMBL" id="KKW16962.1"/>
    </source>
</evidence>
<dbReference type="EMBL" id="LCQN01000014">
    <property type="protein sequence ID" value="KKW16962.1"/>
    <property type="molecule type" value="Genomic_DNA"/>
</dbReference>
<feature type="non-terminal residue" evidence="2">
    <location>
        <position position="237"/>
    </location>
</feature>
<dbReference type="Gene3D" id="1.25.40.10">
    <property type="entry name" value="Tetratricopeptide repeat domain"/>
    <property type="match status" value="1"/>
</dbReference>
<evidence type="ECO:0000256" key="1">
    <source>
        <dbReference type="SAM" id="Phobius"/>
    </source>
</evidence>
<gene>
    <name evidence="2" type="ORF">UY58_C0014G0006</name>
</gene>
<organism evidence="2 3">
    <name type="scientific">Candidatus Magasanikbacteria bacterium GW2011_GWA2_50_22</name>
    <dbReference type="NCBI Taxonomy" id="1619043"/>
    <lineage>
        <taxon>Bacteria</taxon>
        <taxon>Candidatus Magasanikiibacteriota</taxon>
    </lineage>
</organism>
<name>A0A0G1YPN2_9BACT</name>
<dbReference type="Proteomes" id="UP000033982">
    <property type="component" value="Unassembled WGS sequence"/>
</dbReference>
<feature type="transmembrane region" description="Helical" evidence="1">
    <location>
        <begin position="14"/>
        <end position="34"/>
    </location>
</feature>
<keyword evidence="1" id="KW-1133">Transmembrane helix</keyword>
<proteinExistence type="predicted"/>
<reference evidence="2 3" key="1">
    <citation type="journal article" date="2015" name="Nature">
        <title>rRNA introns, odd ribosomes, and small enigmatic genomes across a large radiation of phyla.</title>
        <authorList>
            <person name="Brown C.T."/>
            <person name="Hug L.A."/>
            <person name="Thomas B.C."/>
            <person name="Sharon I."/>
            <person name="Castelle C.J."/>
            <person name="Singh A."/>
            <person name="Wilkins M.J."/>
            <person name="Williams K.H."/>
            <person name="Banfield J.F."/>
        </authorList>
    </citation>
    <scope>NUCLEOTIDE SEQUENCE [LARGE SCALE GENOMIC DNA]</scope>
</reference>